<name>R4K0T3_CLOPA</name>
<accession>R4K0T3</accession>
<dbReference type="HOGENOM" id="CLU_3006159_0_0_9"/>
<dbReference type="EMBL" id="CP003261">
    <property type="protein sequence ID" value="AGK95381.1"/>
    <property type="molecule type" value="Genomic_DNA"/>
</dbReference>
<organism evidence="1 2">
    <name type="scientific">Clostridium pasteurianum BC1</name>
    <dbReference type="NCBI Taxonomy" id="86416"/>
    <lineage>
        <taxon>Bacteria</taxon>
        <taxon>Bacillati</taxon>
        <taxon>Bacillota</taxon>
        <taxon>Clostridia</taxon>
        <taxon>Eubacteriales</taxon>
        <taxon>Clostridiaceae</taxon>
        <taxon>Clostridium</taxon>
    </lineage>
</organism>
<protein>
    <submittedName>
        <fullName evidence="1">Uncharacterized protein</fullName>
    </submittedName>
</protein>
<dbReference type="AlphaFoldDB" id="R4K0T3"/>
<dbReference type="Proteomes" id="UP000013523">
    <property type="component" value="Chromosome"/>
</dbReference>
<keyword evidence="2" id="KW-1185">Reference proteome</keyword>
<reference evidence="1 2" key="1">
    <citation type="submission" date="2012-01" db="EMBL/GenBank/DDBJ databases">
        <title>Complete sequence of chromosome of Clostridium pasteurianum BC1.</title>
        <authorList>
            <consortium name="US DOE Joint Genome Institute"/>
            <person name="Lucas S."/>
            <person name="Han J."/>
            <person name="Lapidus A."/>
            <person name="Cheng J.-F."/>
            <person name="Goodwin L."/>
            <person name="Pitluck S."/>
            <person name="Peters L."/>
            <person name="Mikhailova N."/>
            <person name="Teshima H."/>
            <person name="Detter J.C."/>
            <person name="Han C."/>
            <person name="Tapia R."/>
            <person name="Land M."/>
            <person name="Hauser L."/>
            <person name="Kyrpides N."/>
            <person name="Ivanova N."/>
            <person name="Pagani I."/>
            <person name="Dunn J."/>
            <person name="Taghavi S."/>
            <person name="Francis A."/>
            <person name="van der Lelie D."/>
            <person name="Woyke T."/>
        </authorList>
    </citation>
    <scope>NUCLEOTIDE SEQUENCE [LARGE SCALE GENOMIC DNA]</scope>
    <source>
        <strain evidence="1 2">BC1</strain>
    </source>
</reference>
<gene>
    <name evidence="1" type="ORF">Clopa_0319</name>
</gene>
<evidence type="ECO:0000313" key="1">
    <source>
        <dbReference type="EMBL" id="AGK95381.1"/>
    </source>
</evidence>
<dbReference type="STRING" id="86416.Clopa_0319"/>
<dbReference type="KEGG" id="cpas:Clopa_0319"/>
<evidence type="ECO:0000313" key="2">
    <source>
        <dbReference type="Proteomes" id="UP000013523"/>
    </source>
</evidence>
<dbReference type="PATRIC" id="fig|86416.3.peg.297"/>
<sequence>MIQMALNVVLPGSLNKTERQIRALEAVIPKDTAKDKAIHQEALKKLKEHRKFLLESEVC</sequence>
<proteinExistence type="predicted"/>